<evidence type="ECO:0000313" key="2">
    <source>
        <dbReference type="Proteomes" id="UP000821845"/>
    </source>
</evidence>
<keyword evidence="2" id="KW-1185">Reference proteome</keyword>
<accession>A0ACB7RVA6</accession>
<organism evidence="1 2">
    <name type="scientific">Hyalomma asiaticum</name>
    <name type="common">Tick</name>
    <dbReference type="NCBI Taxonomy" id="266040"/>
    <lineage>
        <taxon>Eukaryota</taxon>
        <taxon>Metazoa</taxon>
        <taxon>Ecdysozoa</taxon>
        <taxon>Arthropoda</taxon>
        <taxon>Chelicerata</taxon>
        <taxon>Arachnida</taxon>
        <taxon>Acari</taxon>
        <taxon>Parasitiformes</taxon>
        <taxon>Ixodida</taxon>
        <taxon>Ixodoidea</taxon>
        <taxon>Ixodidae</taxon>
        <taxon>Hyalomminae</taxon>
        <taxon>Hyalomma</taxon>
    </lineage>
</organism>
<comment type="caution">
    <text evidence="1">The sequence shown here is derived from an EMBL/GenBank/DDBJ whole genome shotgun (WGS) entry which is preliminary data.</text>
</comment>
<gene>
    <name evidence="1" type="ORF">HPB50_009273</name>
</gene>
<dbReference type="Proteomes" id="UP000821845">
    <property type="component" value="Chromosome 7"/>
</dbReference>
<protein>
    <submittedName>
        <fullName evidence="1">Uncharacterized protein</fullName>
    </submittedName>
</protein>
<reference evidence="1" key="1">
    <citation type="submission" date="2020-05" db="EMBL/GenBank/DDBJ databases">
        <title>Large-scale comparative analyses of tick genomes elucidate their genetic diversity and vector capacities.</title>
        <authorList>
            <person name="Jia N."/>
            <person name="Wang J."/>
            <person name="Shi W."/>
            <person name="Du L."/>
            <person name="Sun Y."/>
            <person name="Zhan W."/>
            <person name="Jiang J."/>
            <person name="Wang Q."/>
            <person name="Zhang B."/>
            <person name="Ji P."/>
            <person name="Sakyi L.B."/>
            <person name="Cui X."/>
            <person name="Yuan T."/>
            <person name="Jiang B."/>
            <person name="Yang W."/>
            <person name="Lam T.T.-Y."/>
            <person name="Chang Q."/>
            <person name="Ding S."/>
            <person name="Wang X."/>
            <person name="Zhu J."/>
            <person name="Ruan X."/>
            <person name="Zhao L."/>
            <person name="Wei J."/>
            <person name="Que T."/>
            <person name="Du C."/>
            <person name="Cheng J."/>
            <person name="Dai P."/>
            <person name="Han X."/>
            <person name="Huang E."/>
            <person name="Gao Y."/>
            <person name="Liu J."/>
            <person name="Shao H."/>
            <person name="Ye R."/>
            <person name="Li L."/>
            <person name="Wei W."/>
            <person name="Wang X."/>
            <person name="Wang C."/>
            <person name="Yang T."/>
            <person name="Huo Q."/>
            <person name="Li W."/>
            <person name="Guo W."/>
            <person name="Chen H."/>
            <person name="Zhou L."/>
            <person name="Ni X."/>
            <person name="Tian J."/>
            <person name="Zhou Y."/>
            <person name="Sheng Y."/>
            <person name="Liu T."/>
            <person name="Pan Y."/>
            <person name="Xia L."/>
            <person name="Li J."/>
            <person name="Zhao F."/>
            <person name="Cao W."/>
        </authorList>
    </citation>
    <scope>NUCLEOTIDE SEQUENCE</scope>
    <source>
        <strain evidence="1">Hyas-2018</strain>
    </source>
</reference>
<sequence>MGTHYGGRPGGSTHVGTGSLSSPATFWALVDGLVLKGPVGAPKSGSLDNFCQQNAPYIVTWKGTTSHLLEDIMESLALKVNRIVMAFSTEARLTNLPRGHRPKVTTDFDDDRIVEAGRRNPKMTAKEIRNDLGLTASTQIVRERLHVGGFRSRVVAMKSFVSSRNRVKRLLFAQEHRSWTVEEWRNVIFTDESTFTSKWDQQQRTWRTQGTRFDAPNLHRVASNGRCSVNGGGLFPQTAWAPWYAWTAASQPQRTQTSWTLCSYHTP</sequence>
<name>A0ACB7RVA6_HYAAI</name>
<evidence type="ECO:0000313" key="1">
    <source>
        <dbReference type="EMBL" id="KAH6925737.1"/>
    </source>
</evidence>
<dbReference type="EMBL" id="CM023487">
    <property type="protein sequence ID" value="KAH6925737.1"/>
    <property type="molecule type" value="Genomic_DNA"/>
</dbReference>
<proteinExistence type="predicted"/>